<dbReference type="Proteomes" id="UP000326532">
    <property type="component" value="Unassembled WGS sequence"/>
</dbReference>
<sequence length="332" mass="37691">MASPQHTSLLSLLPPDLDNECWNEPSDIRTWVLQRLKAICQEKLGRDKFPSTFWAFCQVADIAKLKQMINQAESVDSETAQLILEPTIKDCDSIIDRWLGRLGVGVIKSSSFDISDTERSDTAAVKCKGRDNGECILTLQDANAVAIYPSCLLAASTREPRAVERFWDIMNVVWNKDRVQRWKTEIFGDENNLRKPRHGCFNLLSLGWEAHMWWCEGRFALRPMYNADSRILKAQFVYQRGLSNALDEVDLLTTIPESPRGRYGSKGCVLVRHIGKYKDSEEPELKAIGSGDVFTITTSDPETMPLPSWALLEMQWYLRRVAGMNGATKEID</sequence>
<reference evidence="1 2" key="1">
    <citation type="submission" date="2019-04" db="EMBL/GenBank/DDBJ databases">
        <title>Fungal friends and foes A comparative genomics study of 23 Aspergillus species from section Flavi.</title>
        <authorList>
            <consortium name="DOE Joint Genome Institute"/>
            <person name="Kjaerbolling I."/>
            <person name="Vesth T.C."/>
            <person name="Frisvad J.C."/>
            <person name="Nybo J.L."/>
            <person name="Theobald S."/>
            <person name="Kildgaard S."/>
            <person name="Petersen T.I."/>
            <person name="Kuo A."/>
            <person name="Sato A."/>
            <person name="Lyhne E.K."/>
            <person name="Kogle M.E."/>
            <person name="Wiebenga A."/>
            <person name="Kun R.S."/>
            <person name="Lubbers R.J."/>
            <person name="Makela M.R."/>
            <person name="Barry K."/>
            <person name="Chovatia M."/>
            <person name="Clum A."/>
            <person name="Daum C."/>
            <person name="Haridas S."/>
            <person name="He G."/>
            <person name="LaButti K."/>
            <person name="Lipzen A."/>
            <person name="Mondo S."/>
            <person name="Pangilinan J."/>
            <person name="Riley R."/>
            <person name="Salamov A."/>
            <person name="Simmons B.A."/>
            <person name="Magnuson J.K."/>
            <person name="Henrissat B."/>
            <person name="Mortensen U.H."/>
            <person name="Larsen T.O."/>
            <person name="De vries R.P."/>
            <person name="Grigoriev I.V."/>
            <person name="Machida M."/>
            <person name="Baker S.E."/>
            <person name="Andersen M.R."/>
        </authorList>
    </citation>
    <scope>NUCLEOTIDE SEQUENCE [LARGE SCALE GENOMIC DNA]</scope>
    <source>
        <strain evidence="1 2">CBS 117618</strain>
    </source>
</reference>
<accession>A0A5N6DAV7</accession>
<keyword evidence="2" id="KW-1185">Reference proteome</keyword>
<name>A0A5N6DAV7_ASPPA</name>
<protein>
    <recommendedName>
        <fullName evidence="3">HNH nuclease domain-containing protein</fullName>
    </recommendedName>
</protein>
<gene>
    <name evidence="1" type="ORF">BDV34DRAFT_228463</name>
</gene>
<dbReference type="VEuPathDB" id="FungiDB:BDV34DRAFT_228463"/>
<evidence type="ECO:0000313" key="1">
    <source>
        <dbReference type="EMBL" id="KAB8202382.1"/>
    </source>
</evidence>
<organism evidence="1 2">
    <name type="scientific">Aspergillus parasiticus</name>
    <dbReference type="NCBI Taxonomy" id="5067"/>
    <lineage>
        <taxon>Eukaryota</taxon>
        <taxon>Fungi</taxon>
        <taxon>Dikarya</taxon>
        <taxon>Ascomycota</taxon>
        <taxon>Pezizomycotina</taxon>
        <taxon>Eurotiomycetes</taxon>
        <taxon>Eurotiomycetidae</taxon>
        <taxon>Eurotiales</taxon>
        <taxon>Aspergillaceae</taxon>
        <taxon>Aspergillus</taxon>
        <taxon>Aspergillus subgen. Circumdati</taxon>
    </lineage>
</organism>
<dbReference type="OMA" id="NECWNEP"/>
<dbReference type="EMBL" id="ML735005">
    <property type="protein sequence ID" value="KAB8202382.1"/>
    <property type="molecule type" value="Genomic_DNA"/>
</dbReference>
<dbReference type="AlphaFoldDB" id="A0A5N6DAV7"/>
<evidence type="ECO:0000313" key="2">
    <source>
        <dbReference type="Proteomes" id="UP000326532"/>
    </source>
</evidence>
<evidence type="ECO:0008006" key="3">
    <source>
        <dbReference type="Google" id="ProtNLM"/>
    </source>
</evidence>
<proteinExistence type="predicted"/>